<accession>A0AAE3QIB7</accession>
<dbReference type="PANTHER" id="PTHR37692">
    <property type="entry name" value="HYPOTHETICAL MEMBRANE SPANNING PROTEIN"/>
    <property type="match status" value="1"/>
</dbReference>
<dbReference type="AlphaFoldDB" id="A0AAE3QIB7"/>
<sequence>MSTITHQQQKSYQKLINILSIAIPVAVAILLGIRQRIDMGLWTKALPHINGVINSVTSLALIIGFIAIKQKNIGLHRIIMLIAFVLGSVFLVSYVLYHVSNASTPFGGEGWIRSVYFFLLISHIVLSIVVVRFVLLAVYYALSNQIERHKKIVKWAYPIWLYVSVTGVIVYLMISPYYS</sequence>
<dbReference type="InterPro" id="IPR007352">
    <property type="entry name" value="DUF420"/>
</dbReference>
<evidence type="ECO:0000256" key="1">
    <source>
        <dbReference type="SAM" id="Phobius"/>
    </source>
</evidence>
<dbReference type="EMBL" id="JASJOS010000001">
    <property type="protein sequence ID" value="MDJ1479166.1"/>
    <property type="molecule type" value="Genomic_DNA"/>
</dbReference>
<keyword evidence="1" id="KW-0472">Membrane</keyword>
<feature type="transmembrane region" description="Helical" evidence="1">
    <location>
        <begin position="45"/>
        <end position="66"/>
    </location>
</feature>
<keyword evidence="1" id="KW-1133">Transmembrane helix</keyword>
<dbReference type="RefSeq" id="WP_313975126.1">
    <property type="nucleotide sequence ID" value="NZ_JASJOS010000001.1"/>
</dbReference>
<feature type="transmembrane region" description="Helical" evidence="1">
    <location>
        <begin position="12"/>
        <end position="33"/>
    </location>
</feature>
<dbReference type="PANTHER" id="PTHR37692:SF1">
    <property type="entry name" value="DUF420 DOMAIN-CONTAINING PROTEIN"/>
    <property type="match status" value="1"/>
</dbReference>
<evidence type="ECO:0000313" key="3">
    <source>
        <dbReference type="Proteomes" id="UP001241110"/>
    </source>
</evidence>
<evidence type="ECO:0000313" key="2">
    <source>
        <dbReference type="EMBL" id="MDJ1479166.1"/>
    </source>
</evidence>
<protein>
    <submittedName>
        <fullName evidence="2">DUF420 domain-containing protein</fullName>
    </submittedName>
</protein>
<organism evidence="2 3">
    <name type="scientific">Xanthocytophaga flava</name>
    <dbReference type="NCBI Taxonomy" id="3048013"/>
    <lineage>
        <taxon>Bacteria</taxon>
        <taxon>Pseudomonadati</taxon>
        <taxon>Bacteroidota</taxon>
        <taxon>Cytophagia</taxon>
        <taxon>Cytophagales</taxon>
        <taxon>Rhodocytophagaceae</taxon>
        <taxon>Xanthocytophaga</taxon>
    </lineage>
</organism>
<dbReference type="Proteomes" id="UP001241110">
    <property type="component" value="Unassembled WGS sequence"/>
</dbReference>
<reference evidence="2" key="1">
    <citation type="submission" date="2023-05" db="EMBL/GenBank/DDBJ databases">
        <authorList>
            <person name="Zhang X."/>
        </authorList>
    </citation>
    <scope>NUCLEOTIDE SEQUENCE</scope>
    <source>
        <strain evidence="2">YF14B1</strain>
    </source>
</reference>
<name>A0AAE3QIB7_9BACT</name>
<dbReference type="Pfam" id="PF04238">
    <property type="entry name" value="DUF420"/>
    <property type="match status" value="1"/>
</dbReference>
<proteinExistence type="predicted"/>
<feature type="transmembrane region" description="Helical" evidence="1">
    <location>
        <begin position="155"/>
        <end position="174"/>
    </location>
</feature>
<gene>
    <name evidence="2" type="ORF">QNI16_01645</name>
</gene>
<comment type="caution">
    <text evidence="2">The sequence shown here is derived from an EMBL/GenBank/DDBJ whole genome shotgun (WGS) entry which is preliminary data.</text>
</comment>
<feature type="transmembrane region" description="Helical" evidence="1">
    <location>
        <begin position="117"/>
        <end position="143"/>
    </location>
</feature>
<keyword evidence="1" id="KW-0812">Transmembrane</keyword>
<feature type="transmembrane region" description="Helical" evidence="1">
    <location>
        <begin position="78"/>
        <end position="97"/>
    </location>
</feature>